<dbReference type="Proteomes" id="UP000002867">
    <property type="component" value="Segment"/>
</dbReference>
<dbReference type="GeneID" id="12979170"/>
<keyword evidence="2" id="KW-1185">Reference proteome</keyword>
<sequence length="95" mass="10249">MSCVVMGVNLKTKGYVLSMTPTKIVPRNIHRTFLGFATQGNQDVFIALGEDTPGPNDFYKFLKTDRMHFAGGIPISAVWAYAQVDGAVLVVGEAG</sequence>
<evidence type="ECO:0000313" key="1">
    <source>
        <dbReference type="EMBL" id="CCE60813.1"/>
    </source>
</evidence>
<dbReference type="KEGG" id="vg:12979170"/>
<reference evidence="1 2" key="1">
    <citation type="journal article" date="2012" name="PLoS ONE">
        <title>Genomic Analysis of Pseudomonas putida Phage tf with Localized Single-Strand DNA Interruptions.</title>
        <authorList>
            <person name="Glukhov A.S."/>
            <person name="Krutilina A.I."/>
            <person name="Shlyapnikov M.G."/>
            <person name="Severinov K."/>
            <person name="Lavysh D."/>
            <person name="Kochetkov V.V."/>
            <person name="McGrath J.W."/>
            <person name="de Leeuwe C."/>
            <person name="Shaburova O.V."/>
            <person name="Krylov V.N."/>
            <person name="Akulenko N.V."/>
            <person name="Kulakov L.A."/>
        </authorList>
    </citation>
    <scope>NUCLEOTIDE SEQUENCE [LARGE SCALE GENOMIC DNA]</scope>
</reference>
<gene>
    <name evidence="1" type="ORF">tf_60</name>
</gene>
<protein>
    <submittedName>
        <fullName evidence="1">Uncharacterized protein</fullName>
    </submittedName>
</protein>
<accession>I2FLS9</accession>
<name>I2FLS9_9CAUD</name>
<dbReference type="EMBL" id="HE611333">
    <property type="protein sequence ID" value="CCE60813.1"/>
    <property type="molecule type" value="Genomic_DNA"/>
</dbReference>
<organism evidence="1 2">
    <name type="scientific">Pseudomonas phage tf</name>
    <dbReference type="NCBI Taxonomy" id="1114179"/>
    <lineage>
        <taxon>Viruses</taxon>
        <taxon>Duplodnaviria</taxon>
        <taxon>Heunggongvirae</taxon>
        <taxon>Uroviricota</taxon>
        <taxon>Caudoviricetes</taxon>
        <taxon>Krylovvirus</taxon>
        <taxon>Krylovvirus tf</taxon>
    </lineage>
</organism>
<dbReference type="RefSeq" id="YP_006382518.1">
    <property type="nucleotide sequence ID" value="NC_017971.2"/>
</dbReference>
<evidence type="ECO:0000313" key="2">
    <source>
        <dbReference type="Proteomes" id="UP000002867"/>
    </source>
</evidence>
<proteinExistence type="predicted"/>